<evidence type="ECO:0000256" key="1">
    <source>
        <dbReference type="SAM" id="Phobius"/>
    </source>
</evidence>
<name>A0A9P0TS70_PIEBR</name>
<reference evidence="2" key="1">
    <citation type="submission" date="2022-05" db="EMBL/GenBank/DDBJ databases">
        <authorList>
            <person name="Okamura Y."/>
        </authorList>
    </citation>
    <scope>NUCLEOTIDE SEQUENCE</scope>
</reference>
<proteinExistence type="predicted"/>
<keyword evidence="1" id="KW-1133">Transmembrane helix</keyword>
<dbReference type="AlphaFoldDB" id="A0A9P0TS70"/>
<dbReference type="EMBL" id="CALOZG010000085">
    <property type="protein sequence ID" value="CAH4036842.1"/>
    <property type="molecule type" value="Genomic_DNA"/>
</dbReference>
<evidence type="ECO:0008006" key="4">
    <source>
        <dbReference type="Google" id="ProtNLM"/>
    </source>
</evidence>
<comment type="caution">
    <text evidence="2">The sequence shown here is derived from an EMBL/GenBank/DDBJ whole genome shotgun (WGS) entry which is preliminary data.</text>
</comment>
<keyword evidence="1" id="KW-0472">Membrane</keyword>
<evidence type="ECO:0000313" key="3">
    <source>
        <dbReference type="Proteomes" id="UP001152562"/>
    </source>
</evidence>
<feature type="transmembrane region" description="Helical" evidence="1">
    <location>
        <begin position="73"/>
        <end position="96"/>
    </location>
</feature>
<evidence type="ECO:0000313" key="2">
    <source>
        <dbReference type="EMBL" id="CAH4036842.1"/>
    </source>
</evidence>
<accession>A0A9P0TS70</accession>
<keyword evidence="3" id="KW-1185">Reference proteome</keyword>
<sequence>MEYVVNELKGLRSNLNSEDLIENLSRSNSLYDTKDQELRSQITERLVCGLHAVLSSMLDIEEVFSHPKSFFKIGFGVIVAFPAYVFVLVFMTFNGYRLSELLKQTKRLCSAIISSPSADEEMVRNTNHILTLLIAKSPTISIYGLFTIDQTLPLRALSLVTSYTYLYLQYIN</sequence>
<keyword evidence="1" id="KW-0812">Transmembrane</keyword>
<dbReference type="Proteomes" id="UP001152562">
    <property type="component" value="Unassembled WGS sequence"/>
</dbReference>
<organism evidence="2 3">
    <name type="scientific">Pieris brassicae</name>
    <name type="common">White butterfly</name>
    <name type="synonym">Large white butterfly</name>
    <dbReference type="NCBI Taxonomy" id="7116"/>
    <lineage>
        <taxon>Eukaryota</taxon>
        <taxon>Metazoa</taxon>
        <taxon>Ecdysozoa</taxon>
        <taxon>Arthropoda</taxon>
        <taxon>Hexapoda</taxon>
        <taxon>Insecta</taxon>
        <taxon>Pterygota</taxon>
        <taxon>Neoptera</taxon>
        <taxon>Endopterygota</taxon>
        <taxon>Lepidoptera</taxon>
        <taxon>Glossata</taxon>
        <taxon>Ditrysia</taxon>
        <taxon>Papilionoidea</taxon>
        <taxon>Pieridae</taxon>
        <taxon>Pierinae</taxon>
        <taxon>Pieris</taxon>
    </lineage>
</organism>
<protein>
    <recommendedName>
        <fullName evidence="4">Gustatory receptor</fullName>
    </recommendedName>
</protein>
<gene>
    <name evidence="2" type="ORF">PIBRA_LOCUS12589</name>
</gene>